<keyword evidence="4" id="KW-1185">Reference proteome</keyword>
<feature type="chain" id="PRO_5012868250" description="Porin" evidence="2">
    <location>
        <begin position="30"/>
        <end position="640"/>
    </location>
</feature>
<evidence type="ECO:0000256" key="1">
    <source>
        <dbReference type="SAM" id="Coils"/>
    </source>
</evidence>
<keyword evidence="1" id="KW-0175">Coiled coil</keyword>
<dbReference type="InterPro" id="IPR023614">
    <property type="entry name" value="Porin_dom_sf"/>
</dbReference>
<dbReference type="Pfam" id="PF07396">
    <property type="entry name" value="Porin_O_P"/>
    <property type="match status" value="2"/>
</dbReference>
<dbReference type="KEGG" id="mbry:B1812_07620"/>
<feature type="coiled-coil region" evidence="1">
    <location>
        <begin position="26"/>
        <end position="70"/>
    </location>
</feature>
<sequence>MKPETRRRSTLAAAALGATALLPVSAALAEDTAAEIRALKAQLEATMGEVRSLKDELHRYQDKSAQQDRKIKEVAAKATKPAAAPASTSASAHDPITKGPIAATAFPYTIDLSHGLTVQSLDKADSFHIGGRFYVDGGLSTQPERGLSETANITQARLQVEGRLRRIWEYKLQYDFVGGSNATTVGAAGGIRDAYLALIYPGFKPPFLPNPIEVQVGNFFLPHGLERSESKNYIDFVERSLMSDTFGASRHVGLALLTHGSDWTFKTAVSSTSLEDASLKPAAMTAVPVGVGSQANWVSTGGRQYYDITARATYAPIWSEDRLLHFGASGRYHRPNDSTAANDDRVLALGSNTASESNVLKENLLGTPDLSCSNIPTGNLGVTADPNGLISSTSAGYVPLFGQQISQTAIAGHCLKSVLTFGAELAAAYGPLFFQAEYMGSQYNRDPYAVLRANYAASVTNSYWAPAAKSFYPYPFSPGGASMYFSGYYLSAMWFLTGESKASAYQVDNNSNPGGFRQVTIKHPLSAGGIGAVALTGRLSEVDLNSGPFQGNYYNTLYALAPIGAITSKGFGTNKLAIYNAGVLGGRQQDATVGVNWYPENGIRFMLNVTRVMALSAPYSQPWLNGVHPTTVILRTQVDW</sequence>
<dbReference type="Gene3D" id="2.40.160.10">
    <property type="entry name" value="Porin"/>
    <property type="match status" value="1"/>
</dbReference>
<dbReference type="OrthoDB" id="7217987at2"/>
<dbReference type="AlphaFoldDB" id="A0A1W6N107"/>
<accession>A0A1W6N107</accession>
<evidence type="ECO:0000313" key="3">
    <source>
        <dbReference type="EMBL" id="ARN83476.1"/>
    </source>
</evidence>
<feature type="signal peptide" evidence="2">
    <location>
        <begin position="1"/>
        <end position="29"/>
    </location>
</feature>
<evidence type="ECO:0008006" key="5">
    <source>
        <dbReference type="Google" id="ProtNLM"/>
    </source>
</evidence>
<dbReference type="Proteomes" id="UP000193978">
    <property type="component" value="Chromosome"/>
</dbReference>
<proteinExistence type="predicted"/>
<dbReference type="STRING" id="655015.B1812_07620"/>
<keyword evidence="2" id="KW-0732">Signal</keyword>
<evidence type="ECO:0000256" key="2">
    <source>
        <dbReference type="SAM" id="SignalP"/>
    </source>
</evidence>
<reference evidence="3 4" key="1">
    <citation type="submission" date="2017-02" db="EMBL/GenBank/DDBJ databases">
        <authorList>
            <person name="Peterson S.W."/>
        </authorList>
    </citation>
    <scope>NUCLEOTIDE SEQUENCE [LARGE SCALE GENOMIC DNA]</scope>
    <source>
        <strain evidence="3 4">S285</strain>
    </source>
</reference>
<dbReference type="InterPro" id="IPR010870">
    <property type="entry name" value="Porin_O/P"/>
</dbReference>
<protein>
    <recommendedName>
        <fullName evidence="5">Porin</fullName>
    </recommendedName>
</protein>
<organism evidence="3 4">
    <name type="scientific">Methylocystis bryophila</name>
    <dbReference type="NCBI Taxonomy" id="655015"/>
    <lineage>
        <taxon>Bacteria</taxon>
        <taxon>Pseudomonadati</taxon>
        <taxon>Pseudomonadota</taxon>
        <taxon>Alphaproteobacteria</taxon>
        <taxon>Hyphomicrobiales</taxon>
        <taxon>Methylocystaceae</taxon>
        <taxon>Methylocystis</taxon>
    </lineage>
</organism>
<name>A0A1W6N107_9HYPH</name>
<evidence type="ECO:0000313" key="4">
    <source>
        <dbReference type="Proteomes" id="UP000193978"/>
    </source>
</evidence>
<dbReference type="EMBL" id="CP019948">
    <property type="protein sequence ID" value="ARN83476.1"/>
    <property type="molecule type" value="Genomic_DNA"/>
</dbReference>
<dbReference type="RefSeq" id="WP_085773580.1">
    <property type="nucleotide sequence ID" value="NZ_AP027149.1"/>
</dbReference>
<gene>
    <name evidence="3" type="ORF">B1812_07620</name>
</gene>